<dbReference type="Proteomes" id="UP000008988">
    <property type="component" value="Unassembled WGS sequence"/>
</dbReference>
<dbReference type="EMBL" id="ABSV01001643">
    <property type="protein sequence ID" value="EDZ70557.1"/>
    <property type="molecule type" value="Genomic_DNA"/>
</dbReference>
<evidence type="ECO:0000313" key="3">
    <source>
        <dbReference type="Proteomes" id="UP000008988"/>
    </source>
</evidence>
<organism evidence="2 3">
    <name type="scientific">Saccharomyces cerevisiae (strain AWRI1631)</name>
    <name type="common">Baker's yeast</name>
    <dbReference type="NCBI Taxonomy" id="545124"/>
    <lineage>
        <taxon>Eukaryota</taxon>
        <taxon>Fungi</taxon>
        <taxon>Dikarya</taxon>
        <taxon>Ascomycota</taxon>
        <taxon>Saccharomycotina</taxon>
        <taxon>Saccharomycetes</taxon>
        <taxon>Saccharomycetales</taxon>
        <taxon>Saccharomycetaceae</taxon>
        <taxon>Saccharomyces</taxon>
    </lineage>
</organism>
<dbReference type="InterPro" id="IPR039870">
    <property type="entry name" value="Coa4-like"/>
</dbReference>
<dbReference type="PANTHER" id="PTHR13639">
    <property type="entry name" value="CYTOCHROME C OXIDASE ASSEMBLY FACTOR 4 HOMOLOG, MITOCHONDRIAL"/>
    <property type="match status" value="1"/>
</dbReference>
<dbReference type="GO" id="GO:0033617">
    <property type="term" value="P:mitochondrial respiratory chain complex IV assembly"/>
    <property type="evidence" value="ECO:0007669"/>
    <property type="project" value="InterPro"/>
</dbReference>
<dbReference type="GO" id="GO:0005758">
    <property type="term" value="C:mitochondrial intermembrane space"/>
    <property type="evidence" value="ECO:0007669"/>
    <property type="project" value="InterPro"/>
</dbReference>
<proteinExistence type="predicted"/>
<keyword evidence="1" id="KW-0812">Transmembrane</keyword>
<evidence type="ECO:0000313" key="2">
    <source>
        <dbReference type="EMBL" id="EDZ70557.1"/>
    </source>
</evidence>
<reference evidence="2 3" key="1">
    <citation type="journal article" date="2008" name="FEMS Yeast Res.">
        <title>Comparative genome analysis of a Saccharomyces cerevisiae wine strain.</title>
        <authorList>
            <person name="Borneman A.R."/>
            <person name="Forgan A.H."/>
            <person name="Pretorius I.S."/>
            <person name="Chambers P.J."/>
        </authorList>
    </citation>
    <scope>NUCLEOTIDE SEQUENCE [LARGE SCALE GENOMIC DNA]</scope>
    <source>
        <strain evidence="2 3">AWRI1631</strain>
    </source>
</reference>
<protein>
    <submittedName>
        <fullName evidence="2">YLR218Cp-like protein</fullName>
    </submittedName>
</protein>
<gene>
    <name evidence="2" type="ORF">AWRI1631_122570</name>
</gene>
<dbReference type="PANTHER" id="PTHR13639:SF2">
    <property type="entry name" value="CYTOCHROME C OXIDASE ASSEMBLY FACTOR 4 HOMOLOG, MITOCHONDRIAL"/>
    <property type="match status" value="1"/>
</dbReference>
<keyword evidence="1" id="KW-0472">Membrane</keyword>
<feature type="transmembrane region" description="Helical" evidence="1">
    <location>
        <begin position="20"/>
        <end position="46"/>
    </location>
</feature>
<evidence type="ECO:0000256" key="1">
    <source>
        <dbReference type="SAM" id="Phobius"/>
    </source>
</evidence>
<name>B5VND5_YEAS6</name>
<comment type="caution">
    <text evidence="2">The sequence shown here is derived from an EMBL/GenBank/DDBJ whole genome shotgun (WGS) entry which is preliminary data.</text>
</comment>
<dbReference type="PROSITE" id="PS51808">
    <property type="entry name" value="CHCH"/>
    <property type="match status" value="1"/>
</dbReference>
<dbReference type="OrthoDB" id="5586401at2759"/>
<accession>B5VND5</accession>
<sequence>MLEELINTKSSNLLKYGSLMFVLLVLAFPPLFSSIRFIYAFIFFFFSHNKCPKQKKGPQPLKVVKGTSKSCAKQGKIKGKEKLWQAKTGRLVMSETGETSEYYKQALEEYKEVQEDEDPDVWDTRISKTGCYVENLALQLCHAETGDWRQCFNEMALFRKCWEKNGNRERVSTVDVDGTTSKDSEKKK</sequence>
<keyword evidence="1" id="KW-1133">Transmembrane helix</keyword>
<dbReference type="AlphaFoldDB" id="B5VND5"/>